<comment type="catalytic activity">
    <reaction evidence="9">
        <text>prostaglandin E1 + NAD(+) = 15-oxoprostaglandin E1 + NADH + H(+)</text>
        <dbReference type="Rhea" id="RHEA:16477"/>
        <dbReference type="ChEBI" id="CHEBI:15378"/>
        <dbReference type="ChEBI" id="CHEBI:57397"/>
        <dbReference type="ChEBI" id="CHEBI:57401"/>
        <dbReference type="ChEBI" id="CHEBI:57540"/>
        <dbReference type="ChEBI" id="CHEBI:57945"/>
    </reaction>
    <physiologicalReaction direction="left-to-right" evidence="9">
        <dbReference type="Rhea" id="RHEA:16478"/>
    </physiologicalReaction>
</comment>
<dbReference type="EC" id="1.1.1.141" evidence="3"/>
<comment type="catalytic activity">
    <reaction evidence="17">
        <text>prostaglandin A1 + NAD(+) = 15-oxo-prostaglandin A1 + NADH + H(+)</text>
        <dbReference type="Rhea" id="RHEA:41263"/>
        <dbReference type="ChEBI" id="CHEBI:15378"/>
        <dbReference type="ChEBI" id="CHEBI:57398"/>
        <dbReference type="ChEBI" id="CHEBI:57540"/>
        <dbReference type="ChEBI" id="CHEBI:57945"/>
        <dbReference type="ChEBI" id="CHEBI:85072"/>
    </reaction>
    <physiologicalReaction direction="left-to-right" evidence="17">
        <dbReference type="Rhea" id="RHEA:41264"/>
    </physiologicalReaction>
</comment>
<evidence type="ECO:0000256" key="22">
    <source>
        <dbReference type="RuleBase" id="RU000363"/>
    </source>
</evidence>
<dbReference type="SUPFAM" id="SSF51735">
    <property type="entry name" value="NAD(P)-binding Rossmann-fold domains"/>
    <property type="match status" value="1"/>
</dbReference>
<comment type="catalytic activity">
    <reaction evidence="18">
        <text>prostaglandin E2 + NAD(+) = 15-oxoprostaglandin E2 + NADH + H(+)</text>
        <dbReference type="Rhea" id="RHEA:11876"/>
        <dbReference type="ChEBI" id="CHEBI:15378"/>
        <dbReference type="ChEBI" id="CHEBI:57400"/>
        <dbReference type="ChEBI" id="CHEBI:57540"/>
        <dbReference type="ChEBI" id="CHEBI:57945"/>
        <dbReference type="ChEBI" id="CHEBI:606564"/>
        <dbReference type="EC" id="1.1.1.141"/>
    </reaction>
    <physiologicalReaction direction="left-to-right" evidence="18">
        <dbReference type="Rhea" id="RHEA:11877"/>
    </physiologicalReaction>
</comment>
<evidence type="ECO:0000256" key="3">
    <source>
        <dbReference type="ARBA" id="ARBA00038968"/>
    </source>
</evidence>
<comment type="similarity">
    <text evidence="1 22">Belongs to the short-chain dehydrogenases/reductases (SDR) family.</text>
</comment>
<evidence type="ECO:0000256" key="21">
    <source>
        <dbReference type="ARBA" id="ARBA00049188"/>
    </source>
</evidence>
<dbReference type="PROSITE" id="PS00061">
    <property type="entry name" value="ADH_SHORT"/>
    <property type="match status" value="1"/>
</dbReference>
<evidence type="ECO:0000256" key="10">
    <source>
        <dbReference type="ARBA" id="ARBA00047672"/>
    </source>
</evidence>
<accession>A0ABM0MH70</accession>
<evidence type="ECO:0000256" key="12">
    <source>
        <dbReference type="ARBA" id="ARBA00048140"/>
    </source>
</evidence>
<comment type="catalytic activity">
    <reaction evidence="12">
        <text>15-oxo-(5S,6R)-dihydroxy-(7E,9E,11Z)-eicosatrienoate + NADH + H(+) = (5S,6R,15S)-trihydroxy-(7E,9E,11Z)-eicosatrienoate + NAD(+)</text>
        <dbReference type="Rhea" id="RHEA:41596"/>
        <dbReference type="ChEBI" id="CHEBI:15378"/>
        <dbReference type="ChEBI" id="CHEBI:57540"/>
        <dbReference type="ChEBI" id="CHEBI:57945"/>
        <dbReference type="ChEBI" id="CHEBI:78325"/>
        <dbReference type="ChEBI" id="CHEBI:78329"/>
    </reaction>
    <physiologicalReaction direction="left-to-right" evidence="12">
        <dbReference type="Rhea" id="RHEA:41597"/>
    </physiologicalReaction>
</comment>
<evidence type="ECO:0000256" key="19">
    <source>
        <dbReference type="ARBA" id="ARBA00048921"/>
    </source>
</evidence>
<comment type="catalytic activity">
    <reaction evidence="21">
        <text>resolvin E1 + NAD(+) = 18-oxo-resolvin E1 + NADH + H(+)</text>
        <dbReference type="Rhea" id="RHEA:49244"/>
        <dbReference type="ChEBI" id="CHEBI:15378"/>
        <dbReference type="ChEBI" id="CHEBI:57540"/>
        <dbReference type="ChEBI" id="CHEBI:57945"/>
        <dbReference type="ChEBI" id="CHEBI:91000"/>
        <dbReference type="ChEBI" id="CHEBI:91001"/>
    </reaction>
    <physiologicalReaction direction="left-to-right" evidence="21">
        <dbReference type="Rhea" id="RHEA:49245"/>
    </physiologicalReaction>
</comment>
<dbReference type="InterPro" id="IPR002347">
    <property type="entry name" value="SDR_fam"/>
</dbReference>
<dbReference type="Gene3D" id="3.40.50.720">
    <property type="entry name" value="NAD(P)-binding Rossmann-like Domain"/>
    <property type="match status" value="1"/>
</dbReference>
<comment type="catalytic activity">
    <reaction evidence="10">
        <text>resolvin D1 + NAD(+) = 8-oxoresolvin D1 + NADH + H(+)</text>
        <dbReference type="Rhea" id="RHEA:50124"/>
        <dbReference type="ChEBI" id="CHEBI:15378"/>
        <dbReference type="ChEBI" id="CHEBI:57540"/>
        <dbReference type="ChEBI" id="CHEBI:57945"/>
        <dbReference type="ChEBI" id="CHEBI:132079"/>
        <dbReference type="ChEBI" id="CHEBI:132080"/>
    </reaction>
    <physiologicalReaction direction="left-to-right" evidence="10">
        <dbReference type="Rhea" id="RHEA:50125"/>
    </physiologicalReaction>
</comment>
<evidence type="ECO:0000256" key="2">
    <source>
        <dbReference type="ARBA" id="ARBA00023002"/>
    </source>
</evidence>
<comment type="catalytic activity">
    <reaction evidence="11">
        <text>14-hydroxy-(4Z,7Z,10Z,12E,16Z,19Z)-docosahexaenoate + NAD(+) = 14-oxo-(4Z,7Z,10Z,12E,16Z,19Z)-docosahexaenoate + NADH + H(+)</text>
        <dbReference type="Rhea" id="RHEA:48952"/>
        <dbReference type="ChEBI" id="CHEBI:15378"/>
        <dbReference type="ChEBI" id="CHEBI:57540"/>
        <dbReference type="ChEBI" id="CHEBI:57945"/>
        <dbReference type="ChEBI" id="CHEBI:90866"/>
        <dbReference type="ChEBI" id="CHEBI:90867"/>
    </reaction>
    <physiologicalReaction direction="left-to-right" evidence="11">
        <dbReference type="Rhea" id="RHEA:48953"/>
    </physiologicalReaction>
</comment>
<evidence type="ECO:0000256" key="14">
    <source>
        <dbReference type="ARBA" id="ARBA00048170"/>
    </source>
</evidence>
<gene>
    <name evidence="24" type="primary">LOC102802940</name>
</gene>
<dbReference type="InterPro" id="IPR020904">
    <property type="entry name" value="Sc_DH/Rdtase_CS"/>
</dbReference>
<evidence type="ECO:0000256" key="15">
    <source>
        <dbReference type="ARBA" id="ARBA00048393"/>
    </source>
</evidence>
<name>A0ABM0MH70_SACKO</name>
<keyword evidence="2" id="KW-0560">Oxidoreductase</keyword>
<dbReference type="EC" id="1.1.1.232" evidence="4"/>
<evidence type="ECO:0000256" key="7">
    <source>
        <dbReference type="ARBA" id="ARBA00042026"/>
    </source>
</evidence>
<dbReference type="RefSeq" id="XP_006819361.1">
    <property type="nucleotide sequence ID" value="XM_006819298.1"/>
</dbReference>
<comment type="catalytic activity">
    <reaction evidence="20">
        <text>(15S)-hydroxy-(5Z,8Z,11Z,13E)-eicosatetraenoate + NAD(+) = 15-oxo-(5Z,8Z,11Z,13E)-eicosatetraenoate + NADH + H(+)</text>
        <dbReference type="Rhea" id="RHEA:23260"/>
        <dbReference type="ChEBI" id="CHEBI:15378"/>
        <dbReference type="ChEBI" id="CHEBI:57409"/>
        <dbReference type="ChEBI" id="CHEBI:57410"/>
        <dbReference type="ChEBI" id="CHEBI:57540"/>
        <dbReference type="ChEBI" id="CHEBI:57945"/>
        <dbReference type="EC" id="1.1.1.232"/>
    </reaction>
    <physiologicalReaction direction="left-to-right" evidence="20">
        <dbReference type="Rhea" id="RHEA:23261"/>
    </physiologicalReaction>
</comment>
<comment type="catalytic activity">
    <reaction evidence="19">
        <text>resolvin D2 + NAD(+) = 16-oxoresolvin D2 + NADH + H(+)</text>
        <dbReference type="Rhea" id="RHEA:53588"/>
        <dbReference type="ChEBI" id="CHEBI:15378"/>
        <dbReference type="ChEBI" id="CHEBI:57540"/>
        <dbReference type="ChEBI" id="CHEBI:57945"/>
        <dbReference type="ChEBI" id="CHEBI:133367"/>
        <dbReference type="ChEBI" id="CHEBI:137498"/>
    </reaction>
    <physiologicalReaction direction="left-to-right" evidence="19">
        <dbReference type="Rhea" id="RHEA:53589"/>
    </physiologicalReaction>
</comment>
<comment type="function">
    <text evidence="8">Catalyzes the NAD-dependent dehydrogenation (oxidation) of a broad array of hydroxylated polyunsaturated fatty acids (mainly eicosanoids and docosanoids, including prostaglandins, lipoxins and resolvins), yielding their corresponding keto (oxo) metabolites. Decreases the levels of the pro-proliferative prostaglandins such as prostaglandin E2 (whose activity is increased in cancer because of an increase in the expression of cyclooxygenase 2) and generates oxo-fatty acid products that can profoundly influence cell function by abrogating pro-inflammatory cytokine expression. Converts resolvins E1, D1 and D2 to their oxo products, which represents a mode of resolvin inactivation. Resolvin E1 plays important roles during the resolution phase of acute inflammation, while resolvins D1 and D2 have a unique role in obesity-induced adipose inflammation.</text>
</comment>
<dbReference type="Proteomes" id="UP000694865">
    <property type="component" value="Unplaced"/>
</dbReference>
<evidence type="ECO:0000313" key="24">
    <source>
        <dbReference type="RefSeq" id="XP_006819361.1"/>
    </source>
</evidence>
<comment type="catalytic activity">
    <reaction evidence="13">
        <text>(11R)-hydroxy-(5Z,8Z,12E,14Z)-eicosatetraenoate + NAD(+) = 11-oxo-(5Z,8Z,12E,14Z)-eicosatetraenoate + NADH + H(+)</text>
        <dbReference type="Rhea" id="RHEA:48640"/>
        <dbReference type="ChEBI" id="CHEBI:15378"/>
        <dbReference type="ChEBI" id="CHEBI:57540"/>
        <dbReference type="ChEBI" id="CHEBI:57945"/>
        <dbReference type="ChEBI" id="CHEBI:78836"/>
        <dbReference type="ChEBI" id="CHEBI:90697"/>
    </reaction>
    <physiologicalReaction direction="left-to-right" evidence="13">
        <dbReference type="Rhea" id="RHEA:48641"/>
    </physiologicalReaction>
</comment>
<evidence type="ECO:0000256" key="17">
    <source>
        <dbReference type="ARBA" id="ARBA00048611"/>
    </source>
</evidence>
<sequence length="270" mass="29021">MSEINGKVAIITGGADGIGEALADDFLNRQAKGVYIIDINEKKGQETLNTLKNKHGAGRIQFRKCDVRYTDLLEAAFKDCMDQYGQLDVVCNNAGIFNEYTRKLTIDVNLAAVIEGTYLAVKYMGTQNGGKGGVVVNTASIYGLCPQKLSTVYAASKHGVVGFTRSVAFEPDVVSNGVRVVAICPDAVDTTLVPIASEIGVKYTKEIKQFTAGRPLLKLNDVTSTVVHLIEDGSANGTTRLIRVGLACGRGTLINNLIYDPVKPVQITYL</sequence>
<evidence type="ECO:0000256" key="9">
    <source>
        <dbReference type="ARBA" id="ARBA00047325"/>
    </source>
</evidence>
<comment type="catalytic activity">
    <reaction evidence="16">
        <text>lipoxin A4 + NAD(+) = 15-oxo-(5S,6R)-dihydroxy-(7E,9E,11Z,13E)-eicosatetraenoate + NADH + H(+)</text>
        <dbReference type="Rhea" id="RHEA:41572"/>
        <dbReference type="ChEBI" id="CHEBI:15378"/>
        <dbReference type="ChEBI" id="CHEBI:57540"/>
        <dbReference type="ChEBI" id="CHEBI:57945"/>
        <dbReference type="ChEBI" id="CHEBI:67026"/>
        <dbReference type="ChEBI" id="CHEBI:78311"/>
    </reaction>
    <physiologicalReaction direction="left-to-right" evidence="16">
        <dbReference type="Rhea" id="RHEA:41573"/>
    </physiologicalReaction>
</comment>
<dbReference type="PANTHER" id="PTHR44229">
    <property type="entry name" value="15-HYDROXYPROSTAGLANDIN DEHYDROGENASE [NAD(+)]"/>
    <property type="match status" value="1"/>
</dbReference>
<comment type="catalytic activity">
    <reaction evidence="15">
        <text>resolvin D2 + NAD(+) = 7-oxoresolvin D2 + NADH + H(+)</text>
        <dbReference type="Rhea" id="RHEA:53584"/>
        <dbReference type="ChEBI" id="CHEBI:15378"/>
        <dbReference type="ChEBI" id="CHEBI:57540"/>
        <dbReference type="ChEBI" id="CHEBI:57945"/>
        <dbReference type="ChEBI" id="CHEBI:133367"/>
        <dbReference type="ChEBI" id="CHEBI:137497"/>
    </reaction>
    <physiologicalReaction direction="left-to-right" evidence="15">
        <dbReference type="Rhea" id="RHEA:53585"/>
    </physiologicalReaction>
</comment>
<evidence type="ECO:0000256" key="1">
    <source>
        <dbReference type="ARBA" id="ARBA00006484"/>
    </source>
</evidence>
<evidence type="ECO:0000256" key="18">
    <source>
        <dbReference type="ARBA" id="ARBA00048739"/>
    </source>
</evidence>
<keyword evidence="23" id="KW-1185">Reference proteome</keyword>
<evidence type="ECO:0000313" key="23">
    <source>
        <dbReference type="Proteomes" id="UP000694865"/>
    </source>
</evidence>
<dbReference type="GeneID" id="102802940"/>
<dbReference type="PRINTS" id="PR00080">
    <property type="entry name" value="SDRFAMILY"/>
</dbReference>
<evidence type="ECO:0000256" key="20">
    <source>
        <dbReference type="ARBA" id="ARBA00049151"/>
    </source>
</evidence>
<evidence type="ECO:0000256" key="8">
    <source>
        <dbReference type="ARBA" id="ARBA00045705"/>
    </source>
</evidence>
<evidence type="ECO:0000256" key="4">
    <source>
        <dbReference type="ARBA" id="ARBA00039060"/>
    </source>
</evidence>
<evidence type="ECO:0000256" key="5">
    <source>
        <dbReference type="ARBA" id="ARBA00040276"/>
    </source>
</evidence>
<comment type="catalytic activity">
    <reaction evidence="14">
        <text>resolvin D1 + NAD(+) = 17-oxoresolvin D1 + NADH + H(+)</text>
        <dbReference type="Rhea" id="RHEA:50128"/>
        <dbReference type="ChEBI" id="CHEBI:15378"/>
        <dbReference type="ChEBI" id="CHEBI:57540"/>
        <dbReference type="ChEBI" id="CHEBI:57945"/>
        <dbReference type="ChEBI" id="CHEBI:132079"/>
        <dbReference type="ChEBI" id="CHEBI:132081"/>
    </reaction>
    <physiologicalReaction direction="left-to-right" evidence="14">
        <dbReference type="Rhea" id="RHEA:50129"/>
    </physiologicalReaction>
</comment>
<dbReference type="PRINTS" id="PR00081">
    <property type="entry name" value="GDHRDH"/>
</dbReference>
<evidence type="ECO:0000256" key="6">
    <source>
        <dbReference type="ARBA" id="ARBA00041812"/>
    </source>
</evidence>
<evidence type="ECO:0000256" key="16">
    <source>
        <dbReference type="ARBA" id="ARBA00048535"/>
    </source>
</evidence>
<evidence type="ECO:0000256" key="13">
    <source>
        <dbReference type="ARBA" id="ARBA00048144"/>
    </source>
</evidence>
<dbReference type="InterPro" id="IPR036291">
    <property type="entry name" value="NAD(P)-bd_dom_sf"/>
</dbReference>
<evidence type="ECO:0000256" key="11">
    <source>
        <dbReference type="ARBA" id="ARBA00048008"/>
    </source>
</evidence>
<proteinExistence type="inferred from homology"/>
<organism evidence="23 24">
    <name type="scientific">Saccoglossus kowalevskii</name>
    <name type="common">Acorn worm</name>
    <dbReference type="NCBI Taxonomy" id="10224"/>
    <lineage>
        <taxon>Eukaryota</taxon>
        <taxon>Metazoa</taxon>
        <taxon>Hemichordata</taxon>
        <taxon>Enteropneusta</taxon>
        <taxon>Harrimaniidae</taxon>
        <taxon>Saccoglossus</taxon>
    </lineage>
</organism>
<dbReference type="Pfam" id="PF00106">
    <property type="entry name" value="adh_short"/>
    <property type="match status" value="1"/>
</dbReference>
<reference evidence="24" key="1">
    <citation type="submission" date="2025-08" db="UniProtKB">
        <authorList>
            <consortium name="RefSeq"/>
        </authorList>
    </citation>
    <scope>IDENTIFICATION</scope>
    <source>
        <tissue evidence="24">Testes</tissue>
    </source>
</reference>
<protein>
    <recommendedName>
        <fullName evidence="5">15-hydroxyprostaglandin dehydrogenase [NAD(+)]</fullName>
        <ecNumber evidence="3">1.1.1.141</ecNumber>
        <ecNumber evidence="4">1.1.1.232</ecNumber>
    </recommendedName>
    <alternativeName>
        <fullName evidence="7">Eicosanoid/docosanoid dehydrogenase [NAD(+)]</fullName>
    </alternativeName>
    <alternativeName>
        <fullName evidence="6">Prostaglandin dehydrogenase 1</fullName>
    </alternativeName>
</protein>
<dbReference type="PANTHER" id="PTHR44229:SF4">
    <property type="entry name" value="15-HYDROXYPROSTAGLANDIN DEHYDROGENASE [NAD(+)]"/>
    <property type="match status" value="1"/>
</dbReference>